<protein>
    <submittedName>
        <fullName evidence="3">Uncharacterized protein</fullName>
    </submittedName>
</protein>
<dbReference type="AlphaFoldDB" id="A0A1C3XG69"/>
<gene>
    <name evidence="3" type="ORF">GA0061098_1015123</name>
</gene>
<feature type="signal peptide" evidence="2">
    <location>
        <begin position="1"/>
        <end position="26"/>
    </location>
</feature>
<keyword evidence="2" id="KW-0732">Signal</keyword>
<reference evidence="4" key="1">
    <citation type="submission" date="2016-08" db="EMBL/GenBank/DDBJ databases">
        <authorList>
            <person name="Varghese N."/>
            <person name="Submissions Spin"/>
        </authorList>
    </citation>
    <scope>NUCLEOTIDE SEQUENCE [LARGE SCALE GENOMIC DNA]</scope>
    <source>
        <strain evidence="4">ERR11</strain>
    </source>
</reference>
<feature type="chain" id="PRO_5008686628" evidence="2">
    <location>
        <begin position="27"/>
        <end position="92"/>
    </location>
</feature>
<keyword evidence="4" id="KW-1185">Reference proteome</keyword>
<sequence>MTSGETHVKTLIIATAALLAAAPALAQTTKSPGASSNAPGQQMHNTKKPSTGPGASEYAPGHQTNTTKGPGHSESAPGQKMQNTTGSNTSKK</sequence>
<evidence type="ECO:0000256" key="1">
    <source>
        <dbReference type="SAM" id="MobiDB-lite"/>
    </source>
</evidence>
<feature type="region of interest" description="Disordered" evidence="1">
    <location>
        <begin position="25"/>
        <end position="92"/>
    </location>
</feature>
<accession>A0A1C3XG69</accession>
<feature type="compositionally biased region" description="Polar residues" evidence="1">
    <location>
        <begin position="30"/>
        <end position="44"/>
    </location>
</feature>
<evidence type="ECO:0000313" key="3">
    <source>
        <dbReference type="EMBL" id="SCB51270.1"/>
    </source>
</evidence>
<evidence type="ECO:0000313" key="4">
    <source>
        <dbReference type="Proteomes" id="UP000199184"/>
    </source>
</evidence>
<proteinExistence type="predicted"/>
<organism evidence="3 4">
    <name type="scientific">Bradyrhizobium shewense</name>
    <dbReference type="NCBI Taxonomy" id="1761772"/>
    <lineage>
        <taxon>Bacteria</taxon>
        <taxon>Pseudomonadati</taxon>
        <taxon>Pseudomonadota</taxon>
        <taxon>Alphaproteobacteria</taxon>
        <taxon>Hyphomicrobiales</taxon>
        <taxon>Nitrobacteraceae</taxon>
        <taxon>Bradyrhizobium</taxon>
    </lineage>
</organism>
<feature type="compositionally biased region" description="Polar residues" evidence="1">
    <location>
        <begin position="80"/>
        <end position="92"/>
    </location>
</feature>
<evidence type="ECO:0000256" key="2">
    <source>
        <dbReference type="SAM" id="SignalP"/>
    </source>
</evidence>
<dbReference type="EMBL" id="FMAI01000015">
    <property type="protein sequence ID" value="SCB51270.1"/>
    <property type="molecule type" value="Genomic_DNA"/>
</dbReference>
<dbReference type="Proteomes" id="UP000199184">
    <property type="component" value="Unassembled WGS sequence"/>
</dbReference>
<name>A0A1C3XG69_9BRAD</name>